<keyword evidence="6 8" id="KW-0139">CF(1)</keyword>
<evidence type="ECO:0000256" key="4">
    <source>
        <dbReference type="ARBA" id="ARBA00023065"/>
    </source>
</evidence>
<dbReference type="NCBIfam" id="TIGR01216">
    <property type="entry name" value="ATP_synt_epsi"/>
    <property type="match status" value="1"/>
</dbReference>
<dbReference type="Gene3D" id="2.60.15.10">
    <property type="entry name" value="F0F1 ATP synthase delta/epsilon subunit, N-terminal"/>
    <property type="match status" value="1"/>
</dbReference>
<dbReference type="AlphaFoldDB" id="A0A4Z1E2Y9"/>
<dbReference type="Proteomes" id="UP000297318">
    <property type="component" value="Unassembled WGS sequence"/>
</dbReference>
<evidence type="ECO:0000313" key="11">
    <source>
        <dbReference type="Proteomes" id="UP000297318"/>
    </source>
</evidence>
<dbReference type="InterPro" id="IPR020546">
    <property type="entry name" value="ATP_synth_F1_dsu/esu_N"/>
</dbReference>
<name>A0A4Z1E2Y9_9MICO</name>
<comment type="subunit">
    <text evidence="8">F-type ATPases have 2 components, CF(1) - the catalytic core - and CF(0) - the membrane proton channel. CF(1) has five subunits: alpha(3), beta(3), gamma(1), delta(1), epsilon(1). CF(0) has three main subunits: a, b and c.</text>
</comment>
<keyword evidence="11" id="KW-1185">Reference proteome</keyword>
<sequence>MAGRGELTVEIVAPDRTLWSGTAAGVSVPAAEGDMGLLPGHESVLSLLRAGTVRVRSAAGSSEEFAVTSGFVSFDDDAVTVVVDSQD</sequence>
<dbReference type="NCBIfam" id="NF009977">
    <property type="entry name" value="PRK13442.1"/>
    <property type="match status" value="1"/>
</dbReference>
<evidence type="ECO:0000256" key="3">
    <source>
        <dbReference type="ARBA" id="ARBA00022448"/>
    </source>
</evidence>
<protein>
    <submittedName>
        <fullName evidence="10">ATP synthase epsilon chain</fullName>
    </submittedName>
</protein>
<dbReference type="CDD" id="cd12152">
    <property type="entry name" value="F1-ATPase_delta"/>
    <property type="match status" value="1"/>
</dbReference>
<gene>
    <name evidence="10" type="ORF">SERN_2602</name>
</gene>
<evidence type="ECO:0000256" key="7">
    <source>
        <dbReference type="ARBA" id="ARBA00023310"/>
    </source>
</evidence>
<comment type="subcellular location">
    <subcellularLocation>
        <location evidence="1">Cell membrane</location>
        <topology evidence="1">Peripheral membrane protein</topology>
    </subcellularLocation>
</comment>
<reference evidence="10 11" key="1">
    <citation type="submission" date="2018-11" db="EMBL/GenBank/DDBJ databases">
        <title>Complete genome sequencing of the Actinobacteria Serinibacter sp. K3-2.</title>
        <authorList>
            <person name="Rakitin A.L."/>
            <person name="Beletsky A.V."/>
            <person name="Mardanov A.V."/>
            <person name="Ravin N.V."/>
            <person name="Gromova A.S."/>
            <person name="Filippova S.N."/>
            <person name="Gal'Chenko V.F."/>
        </authorList>
    </citation>
    <scope>NUCLEOTIDE SEQUENCE [LARGE SCALE GENOMIC DNA]</scope>
    <source>
        <strain evidence="10 11">K3-2</strain>
    </source>
</reference>
<evidence type="ECO:0000256" key="2">
    <source>
        <dbReference type="ARBA" id="ARBA00005712"/>
    </source>
</evidence>
<keyword evidence="5" id="KW-0472">Membrane</keyword>
<dbReference type="InterPro" id="IPR001469">
    <property type="entry name" value="ATP_synth_F1_dsu/esu"/>
</dbReference>
<keyword evidence="7 8" id="KW-0066">ATP synthesis</keyword>
<dbReference type="GO" id="GO:0046933">
    <property type="term" value="F:proton-transporting ATP synthase activity, rotational mechanism"/>
    <property type="evidence" value="ECO:0007669"/>
    <property type="project" value="InterPro"/>
</dbReference>
<dbReference type="Pfam" id="PF02823">
    <property type="entry name" value="ATP-synt_DE_N"/>
    <property type="match status" value="1"/>
</dbReference>
<dbReference type="GO" id="GO:0005886">
    <property type="term" value="C:plasma membrane"/>
    <property type="evidence" value="ECO:0007669"/>
    <property type="project" value="UniProtKB-SubCell"/>
</dbReference>
<comment type="caution">
    <text evidence="10">The sequence shown here is derived from an EMBL/GenBank/DDBJ whole genome shotgun (WGS) entry which is preliminary data.</text>
</comment>
<proteinExistence type="inferred from homology"/>
<evidence type="ECO:0000256" key="6">
    <source>
        <dbReference type="ARBA" id="ARBA00023196"/>
    </source>
</evidence>
<comment type="similarity">
    <text evidence="2 8">Belongs to the ATPase epsilon chain family.</text>
</comment>
<organism evidence="10 11">
    <name type="scientific">Serinibacter arcticus</name>
    <dbReference type="NCBI Taxonomy" id="1655435"/>
    <lineage>
        <taxon>Bacteria</taxon>
        <taxon>Bacillati</taxon>
        <taxon>Actinomycetota</taxon>
        <taxon>Actinomycetes</taxon>
        <taxon>Micrococcales</taxon>
        <taxon>Beutenbergiaceae</taxon>
        <taxon>Serinibacter</taxon>
    </lineage>
</organism>
<feature type="domain" description="ATP synthase F1 complex delta/epsilon subunit N-terminal" evidence="9">
    <location>
        <begin position="7"/>
        <end position="85"/>
    </location>
</feature>
<dbReference type="RefSeq" id="WP_135850620.1">
    <property type="nucleotide sequence ID" value="NZ_RHPJ01000004.1"/>
</dbReference>
<evidence type="ECO:0000256" key="1">
    <source>
        <dbReference type="ARBA" id="ARBA00004202"/>
    </source>
</evidence>
<dbReference type="GO" id="GO:0045259">
    <property type="term" value="C:proton-transporting ATP synthase complex"/>
    <property type="evidence" value="ECO:0007669"/>
    <property type="project" value="UniProtKB-KW"/>
</dbReference>
<evidence type="ECO:0000259" key="9">
    <source>
        <dbReference type="Pfam" id="PF02823"/>
    </source>
</evidence>
<accession>A0A4Z1E2Y9</accession>
<dbReference type="PANTHER" id="PTHR13822:SF10">
    <property type="entry name" value="ATP SYNTHASE EPSILON CHAIN, CHLOROPLASTIC"/>
    <property type="match status" value="1"/>
</dbReference>
<dbReference type="SUPFAM" id="SSF51344">
    <property type="entry name" value="Epsilon subunit of F1F0-ATP synthase N-terminal domain"/>
    <property type="match status" value="1"/>
</dbReference>
<dbReference type="EMBL" id="RHPJ01000004">
    <property type="protein sequence ID" value="TGO04011.1"/>
    <property type="molecule type" value="Genomic_DNA"/>
</dbReference>
<evidence type="ECO:0000256" key="5">
    <source>
        <dbReference type="ARBA" id="ARBA00023136"/>
    </source>
</evidence>
<keyword evidence="4 8" id="KW-0406">Ion transport</keyword>
<dbReference type="InterPro" id="IPR036771">
    <property type="entry name" value="ATPsynth_dsu/esu_N"/>
</dbReference>
<keyword evidence="3 8" id="KW-0813">Transport</keyword>
<evidence type="ECO:0000313" key="10">
    <source>
        <dbReference type="EMBL" id="TGO04011.1"/>
    </source>
</evidence>
<dbReference type="PANTHER" id="PTHR13822">
    <property type="entry name" value="ATP SYNTHASE DELTA/EPSILON CHAIN"/>
    <property type="match status" value="1"/>
</dbReference>
<dbReference type="OrthoDB" id="9791445at2"/>
<evidence type="ECO:0000256" key="8">
    <source>
        <dbReference type="RuleBase" id="RU003656"/>
    </source>
</evidence>